<dbReference type="Proteomes" id="UP000030752">
    <property type="component" value="Unassembled WGS sequence"/>
</dbReference>
<dbReference type="Gene3D" id="3.40.50.1820">
    <property type="entry name" value="alpha/beta hydrolase"/>
    <property type="match status" value="1"/>
</dbReference>
<name>W2RI55_CYPE1</name>
<keyword evidence="1" id="KW-0378">Hydrolase</keyword>
<evidence type="ECO:0000313" key="3">
    <source>
        <dbReference type="EMBL" id="ETN36202.1"/>
    </source>
</evidence>
<dbReference type="InterPro" id="IPR013094">
    <property type="entry name" value="AB_hydrolase_3"/>
</dbReference>
<dbReference type="InterPro" id="IPR050300">
    <property type="entry name" value="GDXG_lipolytic_enzyme"/>
</dbReference>
<dbReference type="SUPFAM" id="SSF53474">
    <property type="entry name" value="alpha/beta-Hydrolases"/>
    <property type="match status" value="1"/>
</dbReference>
<dbReference type="STRING" id="1220924.W2RI55"/>
<dbReference type="GO" id="GO:0016787">
    <property type="term" value="F:hydrolase activity"/>
    <property type="evidence" value="ECO:0007669"/>
    <property type="project" value="UniProtKB-KW"/>
</dbReference>
<dbReference type="Pfam" id="PF07859">
    <property type="entry name" value="Abhydrolase_3"/>
    <property type="match status" value="1"/>
</dbReference>
<dbReference type="RefSeq" id="XP_008721020.1">
    <property type="nucleotide sequence ID" value="XM_008722798.1"/>
</dbReference>
<dbReference type="PANTHER" id="PTHR48081">
    <property type="entry name" value="AB HYDROLASE SUPERFAMILY PROTEIN C4A8.06C"/>
    <property type="match status" value="1"/>
</dbReference>
<feature type="domain" description="Alpha/beta hydrolase fold-3" evidence="2">
    <location>
        <begin position="66"/>
        <end position="275"/>
    </location>
</feature>
<dbReference type="InterPro" id="IPR029058">
    <property type="entry name" value="AB_hydrolase_fold"/>
</dbReference>
<evidence type="ECO:0000259" key="2">
    <source>
        <dbReference type="Pfam" id="PF07859"/>
    </source>
</evidence>
<dbReference type="HOGENOM" id="CLU_012494_6_3_1"/>
<dbReference type="VEuPathDB" id="FungiDB:HMPREF1541_08479"/>
<evidence type="ECO:0000256" key="1">
    <source>
        <dbReference type="ARBA" id="ARBA00022801"/>
    </source>
</evidence>
<accession>W2RI55</accession>
<dbReference type="eggNOG" id="KOG1515">
    <property type="taxonomic scope" value="Eukaryota"/>
</dbReference>
<organism evidence="3 4">
    <name type="scientific">Cyphellophora europaea (strain CBS 101466)</name>
    <name type="common">Phialophora europaea</name>
    <dbReference type="NCBI Taxonomy" id="1220924"/>
    <lineage>
        <taxon>Eukaryota</taxon>
        <taxon>Fungi</taxon>
        <taxon>Dikarya</taxon>
        <taxon>Ascomycota</taxon>
        <taxon>Pezizomycotina</taxon>
        <taxon>Eurotiomycetes</taxon>
        <taxon>Chaetothyriomycetidae</taxon>
        <taxon>Chaetothyriales</taxon>
        <taxon>Cyphellophoraceae</taxon>
        <taxon>Cyphellophora</taxon>
    </lineage>
</organism>
<dbReference type="InParanoid" id="W2RI55"/>
<keyword evidence="4" id="KW-1185">Reference proteome</keyword>
<dbReference type="AlphaFoldDB" id="W2RI55"/>
<dbReference type="GeneID" id="19975818"/>
<gene>
    <name evidence="3" type="ORF">HMPREF1541_08479</name>
</gene>
<proteinExistence type="predicted"/>
<protein>
    <recommendedName>
        <fullName evidence="2">Alpha/beta hydrolase fold-3 domain-containing protein</fullName>
    </recommendedName>
</protein>
<dbReference type="OrthoDB" id="408631at2759"/>
<dbReference type="EMBL" id="KB822725">
    <property type="protein sequence ID" value="ETN36202.1"/>
    <property type="molecule type" value="Genomic_DNA"/>
</dbReference>
<evidence type="ECO:0000313" key="4">
    <source>
        <dbReference type="Proteomes" id="UP000030752"/>
    </source>
</evidence>
<sequence length="304" mass="33638">MGGRPKLSYESAQVSREQFSHLFAALAAASPPKPDSIKEEVVQITPERYVKIYTPAQASGQLPVGLYVHSGGWYAGAVEFEDGLCRDIVQRSNIILFSPEYGLAPENPFPDGLNDVCKAYEWMHENASKYGGDPTRKAVMGGSAGANLSACVAVKYASDHALRPSAILLGAMASCDPRALPDEYRRRLTPEKYKDLPMISTQDMITAREWLNAPPDDPLHSCLLHPSVKLLPQTYIAACTNDPTYQETMFFYEECKKHGVVVEVKEFVGWPHFFWGIPTLAATEVFQSVWCQKLNEMLETAAAS</sequence>
<reference evidence="3 4" key="1">
    <citation type="submission" date="2013-03" db="EMBL/GenBank/DDBJ databases">
        <title>The Genome Sequence of Phialophora europaea CBS 101466.</title>
        <authorList>
            <consortium name="The Broad Institute Genomics Platform"/>
            <person name="Cuomo C."/>
            <person name="de Hoog S."/>
            <person name="Gorbushina A."/>
            <person name="Walker B."/>
            <person name="Young S.K."/>
            <person name="Zeng Q."/>
            <person name="Gargeya S."/>
            <person name="Fitzgerald M."/>
            <person name="Haas B."/>
            <person name="Abouelleil A."/>
            <person name="Allen A.W."/>
            <person name="Alvarado L."/>
            <person name="Arachchi H.M."/>
            <person name="Berlin A.M."/>
            <person name="Chapman S.B."/>
            <person name="Gainer-Dewar J."/>
            <person name="Goldberg J."/>
            <person name="Griggs A."/>
            <person name="Gujja S."/>
            <person name="Hansen M."/>
            <person name="Howarth C."/>
            <person name="Imamovic A."/>
            <person name="Ireland A."/>
            <person name="Larimer J."/>
            <person name="McCowan C."/>
            <person name="Murphy C."/>
            <person name="Pearson M."/>
            <person name="Poon T.W."/>
            <person name="Priest M."/>
            <person name="Roberts A."/>
            <person name="Saif S."/>
            <person name="Shea T."/>
            <person name="Sisk P."/>
            <person name="Sykes S."/>
            <person name="Wortman J."/>
            <person name="Nusbaum C."/>
            <person name="Birren B."/>
        </authorList>
    </citation>
    <scope>NUCLEOTIDE SEQUENCE [LARGE SCALE GENOMIC DNA]</scope>
    <source>
        <strain evidence="3 4">CBS 101466</strain>
    </source>
</reference>